<sequence length="85" mass="9245">MEWSVNFLGHNELLMSSSVSLVIISANLQGRKSSIIACHWFGLGGNSAEVSLADCLPVEGLLGFSSASCKFIWKIPPKRRSPPRN</sequence>
<accession>A0AAV4SPD7</accession>
<protein>
    <submittedName>
        <fullName evidence="1">Uncharacterized protein</fullName>
    </submittedName>
</protein>
<evidence type="ECO:0000313" key="2">
    <source>
        <dbReference type="Proteomes" id="UP001054945"/>
    </source>
</evidence>
<dbReference type="Proteomes" id="UP001054945">
    <property type="component" value="Unassembled WGS sequence"/>
</dbReference>
<gene>
    <name evidence="1" type="ORF">CEXT_794211</name>
</gene>
<comment type="caution">
    <text evidence="1">The sequence shown here is derived from an EMBL/GenBank/DDBJ whole genome shotgun (WGS) entry which is preliminary data.</text>
</comment>
<evidence type="ECO:0000313" key="1">
    <source>
        <dbReference type="EMBL" id="GIY35854.1"/>
    </source>
</evidence>
<dbReference type="EMBL" id="BPLR01009969">
    <property type="protein sequence ID" value="GIY35854.1"/>
    <property type="molecule type" value="Genomic_DNA"/>
</dbReference>
<dbReference type="AlphaFoldDB" id="A0AAV4SPD7"/>
<proteinExistence type="predicted"/>
<name>A0AAV4SPD7_CAEEX</name>
<keyword evidence="2" id="KW-1185">Reference proteome</keyword>
<reference evidence="1 2" key="1">
    <citation type="submission" date="2021-06" db="EMBL/GenBank/DDBJ databases">
        <title>Caerostris extrusa draft genome.</title>
        <authorList>
            <person name="Kono N."/>
            <person name="Arakawa K."/>
        </authorList>
    </citation>
    <scope>NUCLEOTIDE SEQUENCE [LARGE SCALE GENOMIC DNA]</scope>
</reference>
<organism evidence="1 2">
    <name type="scientific">Caerostris extrusa</name>
    <name type="common">Bark spider</name>
    <name type="synonym">Caerostris bankana</name>
    <dbReference type="NCBI Taxonomy" id="172846"/>
    <lineage>
        <taxon>Eukaryota</taxon>
        <taxon>Metazoa</taxon>
        <taxon>Ecdysozoa</taxon>
        <taxon>Arthropoda</taxon>
        <taxon>Chelicerata</taxon>
        <taxon>Arachnida</taxon>
        <taxon>Araneae</taxon>
        <taxon>Araneomorphae</taxon>
        <taxon>Entelegynae</taxon>
        <taxon>Araneoidea</taxon>
        <taxon>Araneidae</taxon>
        <taxon>Caerostris</taxon>
    </lineage>
</organism>